<proteinExistence type="predicted"/>
<evidence type="ECO:0000313" key="2">
    <source>
        <dbReference type="Proteomes" id="UP000314294"/>
    </source>
</evidence>
<accession>A0A4Z2E0V0</accession>
<gene>
    <name evidence="1" type="ORF">EYF80_067493</name>
</gene>
<name>A0A4Z2E0V0_9TELE</name>
<dbReference type="Proteomes" id="UP000314294">
    <property type="component" value="Unassembled WGS sequence"/>
</dbReference>
<organism evidence="1 2">
    <name type="scientific">Liparis tanakae</name>
    <name type="common">Tanaka's snailfish</name>
    <dbReference type="NCBI Taxonomy" id="230148"/>
    <lineage>
        <taxon>Eukaryota</taxon>
        <taxon>Metazoa</taxon>
        <taxon>Chordata</taxon>
        <taxon>Craniata</taxon>
        <taxon>Vertebrata</taxon>
        <taxon>Euteleostomi</taxon>
        <taxon>Actinopterygii</taxon>
        <taxon>Neopterygii</taxon>
        <taxon>Teleostei</taxon>
        <taxon>Neoteleostei</taxon>
        <taxon>Acanthomorphata</taxon>
        <taxon>Eupercaria</taxon>
        <taxon>Perciformes</taxon>
        <taxon>Cottioidei</taxon>
        <taxon>Cottales</taxon>
        <taxon>Liparidae</taxon>
        <taxon>Liparis</taxon>
    </lineage>
</organism>
<dbReference type="EMBL" id="SRLO01022707">
    <property type="protein sequence ID" value="TNN22393.1"/>
    <property type="molecule type" value="Genomic_DNA"/>
</dbReference>
<protein>
    <submittedName>
        <fullName evidence="1">Uncharacterized protein</fullName>
    </submittedName>
</protein>
<keyword evidence="2" id="KW-1185">Reference proteome</keyword>
<sequence>MSTCRFAVSPGPAECGRLCSCPRLFLRNPTRSPGLRASALTSGSRCENQLLVPSQWLPVAQWDPGSTLKQVIL</sequence>
<comment type="caution">
    <text evidence="1">The sequence shown here is derived from an EMBL/GenBank/DDBJ whole genome shotgun (WGS) entry which is preliminary data.</text>
</comment>
<reference evidence="1 2" key="1">
    <citation type="submission" date="2019-03" db="EMBL/GenBank/DDBJ databases">
        <title>First draft genome of Liparis tanakae, snailfish: a comprehensive survey of snailfish specific genes.</title>
        <authorList>
            <person name="Kim W."/>
            <person name="Song I."/>
            <person name="Jeong J.-H."/>
            <person name="Kim D."/>
            <person name="Kim S."/>
            <person name="Ryu S."/>
            <person name="Song J.Y."/>
            <person name="Lee S.K."/>
        </authorList>
    </citation>
    <scope>NUCLEOTIDE SEQUENCE [LARGE SCALE GENOMIC DNA]</scope>
    <source>
        <tissue evidence="1">Muscle</tissue>
    </source>
</reference>
<dbReference type="AlphaFoldDB" id="A0A4Z2E0V0"/>
<evidence type="ECO:0000313" key="1">
    <source>
        <dbReference type="EMBL" id="TNN22393.1"/>
    </source>
</evidence>